<dbReference type="GO" id="GO:0003690">
    <property type="term" value="F:double-stranded DNA binding"/>
    <property type="evidence" value="ECO:0007669"/>
    <property type="project" value="TreeGrafter"/>
</dbReference>
<gene>
    <name evidence="19" type="ORF">Baya_2450</name>
</gene>
<evidence type="ECO:0000313" key="20">
    <source>
        <dbReference type="Proteomes" id="UP000319801"/>
    </source>
</evidence>
<dbReference type="PANTHER" id="PTHR13152">
    <property type="entry name" value="TFIIH, POLYPEPTIDE 4"/>
    <property type="match status" value="1"/>
</dbReference>
<name>A0A556TP17_BAGYA</name>
<keyword evidence="5" id="KW-0479">Metal-binding</keyword>
<evidence type="ECO:0000256" key="10">
    <source>
        <dbReference type="ARBA" id="ARBA00023163"/>
    </source>
</evidence>
<keyword evidence="4" id="KW-0240">DNA-directed RNA polymerase</keyword>
<comment type="function">
    <text evidence="17">Component of the general transcription and DNA repair factor IIH (TFIIH) core complex which is involved in general and transcription-coupled nucleotide excision repair (NER) of damaged DNA.</text>
</comment>
<evidence type="ECO:0000256" key="12">
    <source>
        <dbReference type="ARBA" id="ARBA00023242"/>
    </source>
</evidence>
<evidence type="ECO:0000259" key="18">
    <source>
        <dbReference type="PROSITE" id="PS51133"/>
    </source>
</evidence>
<dbReference type="GO" id="GO:0005730">
    <property type="term" value="C:nucleolus"/>
    <property type="evidence" value="ECO:0007669"/>
    <property type="project" value="UniProtKB-SubCell"/>
</dbReference>
<dbReference type="Pfam" id="PF03849">
    <property type="entry name" value="Tfb2"/>
    <property type="match status" value="1"/>
</dbReference>
<proteinExistence type="inferred from homology"/>
<evidence type="ECO:0000256" key="14">
    <source>
        <dbReference type="ARBA" id="ARBA00057028"/>
    </source>
</evidence>
<evidence type="ECO:0000256" key="17">
    <source>
        <dbReference type="RuleBase" id="RU364024"/>
    </source>
</evidence>
<dbReference type="FunFam" id="2.20.25.10:FF:000020">
    <property type="entry name" value="DNA-directed RNA polymerase subunit"/>
    <property type="match status" value="1"/>
</dbReference>
<evidence type="ECO:0000256" key="7">
    <source>
        <dbReference type="ARBA" id="ARBA00022771"/>
    </source>
</evidence>
<evidence type="ECO:0000256" key="1">
    <source>
        <dbReference type="ARBA" id="ARBA00004604"/>
    </source>
</evidence>
<dbReference type="PANTHER" id="PTHR13152:SF0">
    <property type="entry name" value="GENERAL TRANSCRIPTION FACTOR IIH SUBUNIT 4"/>
    <property type="match status" value="1"/>
</dbReference>
<dbReference type="Proteomes" id="UP000319801">
    <property type="component" value="Unassembled WGS sequence"/>
</dbReference>
<evidence type="ECO:0000256" key="9">
    <source>
        <dbReference type="ARBA" id="ARBA00023015"/>
    </source>
</evidence>
<evidence type="ECO:0000256" key="15">
    <source>
        <dbReference type="ARBA" id="ARBA00064576"/>
    </source>
</evidence>
<dbReference type="SUPFAM" id="SSF57783">
    <property type="entry name" value="Zinc beta-ribbon"/>
    <property type="match status" value="1"/>
</dbReference>
<dbReference type="Gene3D" id="2.20.25.10">
    <property type="match status" value="1"/>
</dbReference>
<evidence type="ECO:0000256" key="2">
    <source>
        <dbReference type="ARBA" id="ARBA00007132"/>
    </source>
</evidence>
<comment type="similarity">
    <text evidence="2 17">Belongs to the TFB2 family.</text>
</comment>
<dbReference type="SMART" id="SM00440">
    <property type="entry name" value="ZnF_C2C2"/>
    <property type="match status" value="1"/>
</dbReference>
<protein>
    <recommendedName>
        <fullName evidence="17">General transcription factor IIH subunit 4</fullName>
    </recommendedName>
</protein>
<accession>A0A556TP17</accession>
<keyword evidence="9 17" id="KW-0805">Transcription regulation</keyword>
<dbReference type="CDD" id="cd10507">
    <property type="entry name" value="Zn-ribbon_RPA12"/>
    <property type="match status" value="1"/>
</dbReference>
<dbReference type="GO" id="GO:0000439">
    <property type="term" value="C:transcription factor TFIIH core complex"/>
    <property type="evidence" value="ECO:0007669"/>
    <property type="project" value="InterPro"/>
</dbReference>
<comment type="subcellular location">
    <subcellularLocation>
        <location evidence="1">Nucleus</location>
        <location evidence="1">Nucleolus</location>
    </subcellularLocation>
</comment>
<keyword evidence="10 17" id="KW-0804">Transcription</keyword>
<evidence type="ECO:0000256" key="3">
    <source>
        <dbReference type="ARBA" id="ARBA00008925"/>
    </source>
</evidence>
<evidence type="ECO:0000256" key="11">
    <source>
        <dbReference type="ARBA" id="ARBA00023204"/>
    </source>
</evidence>
<evidence type="ECO:0000256" key="6">
    <source>
        <dbReference type="ARBA" id="ARBA00022763"/>
    </source>
</evidence>
<dbReference type="InterPro" id="IPR004598">
    <property type="entry name" value="TFIIH_p52/Tfb2"/>
</dbReference>
<organism evidence="19 20">
    <name type="scientific">Bagarius yarrelli</name>
    <name type="common">Goonch</name>
    <name type="synonym">Bagrus yarrelli</name>
    <dbReference type="NCBI Taxonomy" id="175774"/>
    <lineage>
        <taxon>Eukaryota</taxon>
        <taxon>Metazoa</taxon>
        <taxon>Chordata</taxon>
        <taxon>Craniata</taxon>
        <taxon>Vertebrata</taxon>
        <taxon>Euteleostomi</taxon>
        <taxon>Actinopterygii</taxon>
        <taxon>Neopterygii</taxon>
        <taxon>Teleostei</taxon>
        <taxon>Ostariophysi</taxon>
        <taxon>Siluriformes</taxon>
        <taxon>Sisoridae</taxon>
        <taxon>Sisorinae</taxon>
        <taxon>Bagarius</taxon>
    </lineage>
</organism>
<comment type="function">
    <text evidence="13">Core component of RNA polymerase I (Pol I), a DNA-dependent RNA polymerase which synthesizes ribosomal RNA precursors using the four ribonucleoside triphosphates as substrates. Can mediate Pol I proofreading of the nascent RNA transcript. Anchors into the Pol I active site to monitor transcription fidelity and cleave mis-incorporated 5'-ribonucleotides.</text>
</comment>
<comment type="subunit">
    <text evidence="15">Component of the 7-subunit TFIIH core complex composed of XPB/ERCC3, XPD/ERCC2, GTF2H1, GTF2H2, GTF2H3, GTF2H4 and GTF2H5, which is active in NER. The core complex associates with the 3-subunit CDK-activating kinase (CAK) module composed of CCNH/cyclin H, CDK7 and MNAT1 to form the 10-subunit holoenzyme (holo-TFIIH) active in transcription. Part of TBP-based Pol II pre-initiation complex (PIC), in which Pol II core assembles with general transcription factors and other specific initiation factors including GTF2E1, GTF2E2, GTF2F1, GTF2F2, TCEA1, ERCC2, ERCC3, GTF2H2, GTF2H3, GTF2H4, GTF2H5, GTF2A1, GTF2A2, GTF2B and TBP; this large multi-subunit PIC complex mediates DNA unwinding and targets Pol II core to the transcription start site where the first phosphodiester bond forms.</text>
</comment>
<keyword evidence="8" id="KW-0862">Zinc</keyword>
<dbReference type="Gene3D" id="3.30.70.2610">
    <property type="match status" value="1"/>
</dbReference>
<comment type="caution">
    <text evidence="19">The sequence shown here is derived from an EMBL/GenBank/DDBJ whole genome shotgun (WGS) entry which is preliminary data.</text>
</comment>
<evidence type="ECO:0000313" key="19">
    <source>
        <dbReference type="EMBL" id="TSK28263.1"/>
    </source>
</evidence>
<feature type="domain" description="TFIIS-type" evidence="18">
    <location>
        <begin position="76"/>
        <end position="115"/>
    </location>
</feature>
<keyword evidence="6 17" id="KW-0227">DNA damage</keyword>
<dbReference type="GO" id="GO:0006289">
    <property type="term" value="P:nucleotide-excision repair"/>
    <property type="evidence" value="ECO:0007669"/>
    <property type="project" value="InterPro"/>
</dbReference>
<evidence type="ECO:0000256" key="13">
    <source>
        <dbReference type="ARBA" id="ARBA00044497"/>
    </source>
</evidence>
<evidence type="ECO:0000256" key="4">
    <source>
        <dbReference type="ARBA" id="ARBA00022478"/>
    </source>
</evidence>
<dbReference type="PROSITE" id="PS51133">
    <property type="entry name" value="ZF_TFIIS_2"/>
    <property type="match status" value="1"/>
</dbReference>
<dbReference type="EMBL" id="VCAZ01000008">
    <property type="protein sequence ID" value="TSK28263.1"/>
    <property type="molecule type" value="Genomic_DNA"/>
</dbReference>
<dbReference type="FunFam" id="3.30.70.2610:FF:000001">
    <property type="entry name" value="General transcription factor IIH subunit 4"/>
    <property type="match status" value="1"/>
</dbReference>
<dbReference type="GO" id="GO:0008270">
    <property type="term" value="F:zinc ion binding"/>
    <property type="evidence" value="ECO:0007669"/>
    <property type="project" value="UniProtKB-KW"/>
</dbReference>
<evidence type="ECO:0000256" key="5">
    <source>
        <dbReference type="ARBA" id="ARBA00022723"/>
    </source>
</evidence>
<dbReference type="GO" id="GO:0005675">
    <property type="term" value="C:transcription factor TFIIH holo complex"/>
    <property type="evidence" value="ECO:0007669"/>
    <property type="project" value="TreeGrafter"/>
</dbReference>
<dbReference type="InterPro" id="IPR040662">
    <property type="entry name" value="Tfb2_C"/>
</dbReference>
<comment type="similarity">
    <text evidence="3">Belongs to the archaeal RpoM/eukaryotic RPA12/RPB9/RPC11 RNA polymerase family.</text>
</comment>
<sequence>MRRLNCGDECLRIEILVCTVSQSSTWKLSCFKLFLSPVFKDLSGHVIKSSVVFNPLEKSLSAVESEEDAELKGPVVDRRCSRCNKEGMVYHTRQMRSADEGQTVFFTCIHCSRDKLLKMKLRVQLQCKNLHEYLKELSPDILDRLYNHPATCLAVYRELPSLAKNYAMRMLFLDHPLSQAAVGLWVKKDSQKDHDQCVSMLTGLRLWHSQQLQGGLQGIDLNPVFKNNLRIALLGGGKPWADEGSSLGPDRHARDVESLDRYAMERWEVILHFMVGSPSAAVSQDLAQLLIQAGLMKSEAGEAPCITSAGFQFLLLDTASQLWYFTLQYLKTVQSRGMDLVEILSFLFQLSFSTLGRDYSVEGMSESLLTFLQHLREFGLVFQRKRKSRRYYPTRLAITLAAGVTANSSSSSSSSTALNPSSGTGDSGFIVVETNYRVYAYTNSELQIALVALFSEMLYRFPNVVVAQVTRESVQQAIANGITAQQIIHFLRTRAHPIMLKQTPVLPPTITDQIRLWELERDRLQFTEGVLYNQFLSQADFEVLRDRAQGLGVLVWQNPQHRVMVVTPHGHSEVKRFWKRQKSHT</sequence>
<evidence type="ECO:0000256" key="16">
    <source>
        <dbReference type="PROSITE-ProRule" id="PRU00472"/>
    </source>
</evidence>
<dbReference type="Pfam" id="PF01096">
    <property type="entry name" value="Zn_ribbon_TFIIS"/>
    <property type="match status" value="1"/>
</dbReference>
<dbReference type="NCBIfam" id="TIGR00625">
    <property type="entry name" value="tfb2"/>
    <property type="match status" value="1"/>
</dbReference>
<dbReference type="AlphaFoldDB" id="A0A556TP17"/>
<comment type="function">
    <text evidence="14">Component of the general transcription and DNA repair factor IIH (TFIIH) core complex, which is involved in general and transcription-coupled nucleotide excision repair (NER) of damaged DNA and, when complexed to CAK, in RNA transcription by RNA polymerase II. In NER, TFIIH acts by opening DNA around the lesion to allow the excision of the damaged oligonucleotide and its replacement by a new DNA fragment. In transcription, TFIIH has an essential role in transcription initiation. When the pre-initiation complex (PIC) has been established, TFIIH is required for promoter opening and promoter escape. Phosphorylation of the C-terminal tail (CTD) of the largest subunit of RNA polymerase II by the kinase module CAK controls the initiation of transcription.</text>
</comment>
<dbReference type="GO" id="GO:0001671">
    <property type="term" value="F:ATPase activator activity"/>
    <property type="evidence" value="ECO:0007669"/>
    <property type="project" value="InterPro"/>
</dbReference>
<keyword evidence="20" id="KW-1185">Reference proteome</keyword>
<dbReference type="Pfam" id="PF18307">
    <property type="entry name" value="Tfb2_C"/>
    <property type="match status" value="1"/>
</dbReference>
<keyword evidence="12 17" id="KW-0539">Nucleus</keyword>
<dbReference type="InterPro" id="IPR034004">
    <property type="entry name" value="Zn_ribbon_RPA12_C"/>
</dbReference>
<dbReference type="OrthoDB" id="364513at2759"/>
<keyword evidence="7 16" id="KW-0863">Zinc-finger</keyword>
<keyword evidence="11 17" id="KW-0234">DNA repair</keyword>
<dbReference type="GO" id="GO:0006366">
    <property type="term" value="P:transcription by RNA polymerase II"/>
    <property type="evidence" value="ECO:0007669"/>
    <property type="project" value="UniProtKB-ARBA"/>
</dbReference>
<evidence type="ECO:0000256" key="8">
    <source>
        <dbReference type="ARBA" id="ARBA00022833"/>
    </source>
</evidence>
<dbReference type="InterPro" id="IPR001222">
    <property type="entry name" value="Znf_TFIIS"/>
</dbReference>
<reference evidence="19 20" key="1">
    <citation type="journal article" date="2019" name="Genome Biol. Evol.">
        <title>Whole-Genome Sequencing of the Giant Devil Catfish, Bagarius yarrelli.</title>
        <authorList>
            <person name="Jiang W."/>
            <person name="Lv Y."/>
            <person name="Cheng L."/>
            <person name="Yang K."/>
            <person name="Chao B."/>
            <person name="Wang X."/>
            <person name="Li Y."/>
            <person name="Pan X."/>
            <person name="You X."/>
            <person name="Zhang Y."/>
            <person name="Yang J."/>
            <person name="Li J."/>
            <person name="Zhang X."/>
            <person name="Liu S."/>
            <person name="Sun C."/>
            <person name="Yang J."/>
            <person name="Shi Q."/>
        </authorList>
    </citation>
    <scope>NUCLEOTIDE SEQUENCE [LARGE SCALE GENOMIC DNA]</scope>
    <source>
        <strain evidence="19">JWS20170419001</strain>
        <tissue evidence="19">Muscle</tissue>
    </source>
</reference>